<name>A0ABR2U026_9ROSI</name>
<evidence type="ECO:0000313" key="1">
    <source>
        <dbReference type="EMBL" id="KAK9043077.1"/>
    </source>
</evidence>
<gene>
    <name evidence="1" type="ORF">V6N11_071428</name>
</gene>
<organism evidence="1 2">
    <name type="scientific">Hibiscus sabdariffa</name>
    <name type="common">roselle</name>
    <dbReference type="NCBI Taxonomy" id="183260"/>
    <lineage>
        <taxon>Eukaryota</taxon>
        <taxon>Viridiplantae</taxon>
        <taxon>Streptophyta</taxon>
        <taxon>Embryophyta</taxon>
        <taxon>Tracheophyta</taxon>
        <taxon>Spermatophyta</taxon>
        <taxon>Magnoliopsida</taxon>
        <taxon>eudicotyledons</taxon>
        <taxon>Gunneridae</taxon>
        <taxon>Pentapetalae</taxon>
        <taxon>rosids</taxon>
        <taxon>malvids</taxon>
        <taxon>Malvales</taxon>
        <taxon>Malvaceae</taxon>
        <taxon>Malvoideae</taxon>
        <taxon>Hibiscus</taxon>
    </lineage>
</organism>
<reference evidence="1 2" key="1">
    <citation type="journal article" date="2024" name="G3 (Bethesda)">
        <title>Genome assembly of Hibiscus sabdariffa L. provides insights into metabolisms of medicinal natural products.</title>
        <authorList>
            <person name="Kim T."/>
        </authorList>
    </citation>
    <scope>NUCLEOTIDE SEQUENCE [LARGE SCALE GENOMIC DNA]</scope>
    <source>
        <strain evidence="1">TK-2024</strain>
        <tissue evidence="1">Old leaves</tissue>
    </source>
</reference>
<keyword evidence="2" id="KW-1185">Reference proteome</keyword>
<proteinExistence type="predicted"/>
<dbReference type="EMBL" id="JBBPBN010000003">
    <property type="protein sequence ID" value="KAK9043077.1"/>
    <property type="molecule type" value="Genomic_DNA"/>
</dbReference>
<comment type="caution">
    <text evidence="1">The sequence shown here is derived from an EMBL/GenBank/DDBJ whole genome shotgun (WGS) entry which is preliminary data.</text>
</comment>
<sequence>MRIVLNQERKKHVIKEHVPIEPATNAPRADKDKLDDMVDDNLKEISKGQARQERYKTSKALFQCKMSEESLVRAHNDELYPNVGKAGFSS</sequence>
<accession>A0ABR2U026</accession>
<dbReference type="Proteomes" id="UP001396334">
    <property type="component" value="Unassembled WGS sequence"/>
</dbReference>
<evidence type="ECO:0000313" key="2">
    <source>
        <dbReference type="Proteomes" id="UP001396334"/>
    </source>
</evidence>
<protein>
    <submittedName>
        <fullName evidence="1">Uncharacterized protein</fullName>
    </submittedName>
</protein>